<dbReference type="STRING" id="946122.A0A0C2WL63"/>
<dbReference type="OrthoDB" id="2418900at2759"/>
<protein>
    <recommendedName>
        <fullName evidence="4">C2H2-type domain-containing protein</fullName>
    </recommendedName>
</protein>
<organism evidence="2 3">
    <name type="scientific">Amanita muscaria (strain Koide BX008)</name>
    <dbReference type="NCBI Taxonomy" id="946122"/>
    <lineage>
        <taxon>Eukaryota</taxon>
        <taxon>Fungi</taxon>
        <taxon>Dikarya</taxon>
        <taxon>Basidiomycota</taxon>
        <taxon>Agaricomycotina</taxon>
        <taxon>Agaricomycetes</taxon>
        <taxon>Agaricomycetidae</taxon>
        <taxon>Agaricales</taxon>
        <taxon>Pluteineae</taxon>
        <taxon>Amanitaceae</taxon>
        <taxon>Amanita</taxon>
    </lineage>
</organism>
<gene>
    <name evidence="2" type="ORF">M378DRAFT_16626</name>
</gene>
<dbReference type="Pfam" id="PF18759">
    <property type="entry name" value="Plavaka"/>
    <property type="match status" value="2"/>
</dbReference>
<dbReference type="EMBL" id="KN818391">
    <property type="protein sequence ID" value="KIL56918.1"/>
    <property type="molecule type" value="Genomic_DNA"/>
</dbReference>
<proteinExistence type="predicted"/>
<accession>A0A0C2WL63</accession>
<feature type="region of interest" description="Disordered" evidence="1">
    <location>
        <begin position="38"/>
        <end position="61"/>
    </location>
</feature>
<dbReference type="InterPro" id="IPR041078">
    <property type="entry name" value="Plavaka"/>
</dbReference>
<reference evidence="2 3" key="1">
    <citation type="submission" date="2014-04" db="EMBL/GenBank/DDBJ databases">
        <title>Evolutionary Origins and Diversification of the Mycorrhizal Mutualists.</title>
        <authorList>
            <consortium name="DOE Joint Genome Institute"/>
            <consortium name="Mycorrhizal Genomics Consortium"/>
            <person name="Kohler A."/>
            <person name="Kuo A."/>
            <person name="Nagy L.G."/>
            <person name="Floudas D."/>
            <person name="Copeland A."/>
            <person name="Barry K.W."/>
            <person name="Cichocki N."/>
            <person name="Veneault-Fourrey C."/>
            <person name="LaButti K."/>
            <person name="Lindquist E.A."/>
            <person name="Lipzen A."/>
            <person name="Lundell T."/>
            <person name="Morin E."/>
            <person name="Murat C."/>
            <person name="Riley R."/>
            <person name="Ohm R."/>
            <person name="Sun H."/>
            <person name="Tunlid A."/>
            <person name="Henrissat B."/>
            <person name="Grigoriev I.V."/>
            <person name="Hibbett D.S."/>
            <person name="Martin F."/>
        </authorList>
    </citation>
    <scope>NUCLEOTIDE SEQUENCE [LARGE SCALE GENOMIC DNA]</scope>
    <source>
        <strain evidence="2 3">Koide BX008</strain>
    </source>
</reference>
<evidence type="ECO:0000313" key="3">
    <source>
        <dbReference type="Proteomes" id="UP000054549"/>
    </source>
</evidence>
<evidence type="ECO:0000313" key="2">
    <source>
        <dbReference type="EMBL" id="KIL56918.1"/>
    </source>
</evidence>
<evidence type="ECO:0008006" key="4">
    <source>
        <dbReference type="Google" id="ProtNLM"/>
    </source>
</evidence>
<keyword evidence="3" id="KW-1185">Reference proteome</keyword>
<dbReference type="InParanoid" id="A0A0C2WL63"/>
<evidence type="ECO:0000256" key="1">
    <source>
        <dbReference type="SAM" id="MobiDB-lite"/>
    </source>
</evidence>
<dbReference type="HOGENOM" id="CLU_006344_4_0_1"/>
<name>A0A0C2WL63_AMAMK</name>
<sequence>MHHCTYCDKSFPSKQGQRSHLSQASTCLKKWLAATETLGDDPESNQPSDVNADHSAVNEDTLPFPIVLDEDPALKRPRHSQQHGCPGGQHTQWIELYPGQAGTKIHCAPTAFESLKSQQDSIGASEWGPLQSEADWALAEWVLRSGVSQTSMDELLVLEMVQNTVKKPVFRNMRSLLQLIDILPHGPEWSCEIMRVQGDEAGDNGQPCVERLELWKRDPVYGTQDGENRCWDEMATGDWWWNMQDNEDIPNGATIAPIILATDKTQLTVFSGDKQAWPVYLTIGNIDKKIRRRPSSHATILVGYLPVSKLECISKKQRSIDAGANGIEMTCADGWVRHVYPILAAYVADFPEQCLVACCMENWCPRCLVEPRKRGSPTLSILRDHDATVETLTQQAEGLQPEKYIKEGLRPVNPFWKDLPHVDIFLCFTPDIHHQLHKGVFKDHLVSWSMQALNGGPGELDRRF</sequence>
<dbReference type="AlphaFoldDB" id="A0A0C2WL63"/>
<dbReference type="Proteomes" id="UP000054549">
    <property type="component" value="Unassembled WGS sequence"/>
</dbReference>